<dbReference type="InterPro" id="IPR051044">
    <property type="entry name" value="MAG_DAG_Lipase"/>
</dbReference>
<dbReference type="Pfam" id="PF12146">
    <property type="entry name" value="Hydrolase_4"/>
    <property type="match status" value="1"/>
</dbReference>
<sequence>MFTVSEGQFVHDDATLYSKTWTPNGPIIAKLVFVHGFSEHINRYNDFFPKLAERGIQVFGWDQRGWGQSVTKPSQKGLTGPTSQVVADVAAFLKDKLPSQSHTITVPVFVMGHSMGGGEILTLAGNPQYTDLVRQVRGWILECPFVGFAAGEEPSIVKIFAGRLIGRLLPKHQLKHIVPPEYLSRDEAVVQSVRDDTLCHNTGTLEGLASLLDRTAILSSGQITLGKQVQSILLTHGTEDKACSYDAAVNFVQNQHNVDDKTIKSYDGAYHQLHTDHSKDEFTKDVINWILERSERNSRETAETPEAKL</sequence>
<keyword evidence="3" id="KW-1185">Reference proteome</keyword>
<dbReference type="SUPFAM" id="SSF53474">
    <property type="entry name" value="alpha/beta-Hydrolases"/>
    <property type="match status" value="1"/>
</dbReference>
<dbReference type="Gene3D" id="3.40.50.1820">
    <property type="entry name" value="alpha/beta hydrolase"/>
    <property type="match status" value="1"/>
</dbReference>
<accession>A0A7U3Q1M7</accession>
<gene>
    <name evidence="2" type="ORF">C2857_002068</name>
</gene>
<feature type="domain" description="Serine aminopeptidase S33" evidence="1">
    <location>
        <begin position="29"/>
        <end position="276"/>
    </location>
</feature>
<dbReference type="InterPro" id="IPR022742">
    <property type="entry name" value="Hydrolase_4"/>
</dbReference>
<protein>
    <recommendedName>
        <fullName evidence="1">Serine aminopeptidase S33 domain-containing protein</fullName>
    </recommendedName>
</protein>
<reference evidence="2 3" key="1">
    <citation type="journal article" date="2018" name="PLoS Genet.">
        <title>Repeat elements organise 3D genome structure and mediate transcription in the filamentous fungus Epichloe festucae.</title>
        <authorList>
            <person name="Winter D.J."/>
            <person name="Ganley A.R.D."/>
            <person name="Young C.A."/>
            <person name="Liachko I."/>
            <person name="Schardl C.L."/>
            <person name="Dupont P.Y."/>
            <person name="Berry D."/>
            <person name="Ram A."/>
            <person name="Scott B."/>
            <person name="Cox M.P."/>
        </authorList>
    </citation>
    <scope>NUCLEOTIDE SEQUENCE [LARGE SCALE GENOMIC DNA]</scope>
    <source>
        <strain evidence="2 3">Fl1</strain>
    </source>
</reference>
<evidence type="ECO:0000313" key="3">
    <source>
        <dbReference type="Proteomes" id="UP000594364"/>
    </source>
</evidence>
<dbReference type="AlphaFoldDB" id="A0A7U3Q1M7"/>
<evidence type="ECO:0000259" key="1">
    <source>
        <dbReference type="Pfam" id="PF12146"/>
    </source>
</evidence>
<proteinExistence type="predicted"/>
<evidence type="ECO:0000313" key="2">
    <source>
        <dbReference type="EMBL" id="QPH17256.1"/>
    </source>
</evidence>
<dbReference type="Proteomes" id="UP000594364">
    <property type="component" value="Chromosome 6"/>
</dbReference>
<dbReference type="InterPro" id="IPR029058">
    <property type="entry name" value="AB_hydrolase_fold"/>
</dbReference>
<name>A0A7U3Q1M7_EPIFF</name>
<organism evidence="2 3">
    <name type="scientific">Epichloe festucae (strain Fl1)</name>
    <dbReference type="NCBI Taxonomy" id="877507"/>
    <lineage>
        <taxon>Eukaryota</taxon>
        <taxon>Fungi</taxon>
        <taxon>Dikarya</taxon>
        <taxon>Ascomycota</taxon>
        <taxon>Pezizomycotina</taxon>
        <taxon>Sordariomycetes</taxon>
        <taxon>Hypocreomycetidae</taxon>
        <taxon>Hypocreales</taxon>
        <taxon>Clavicipitaceae</taxon>
        <taxon>Epichloe</taxon>
    </lineage>
</organism>
<dbReference type="PANTHER" id="PTHR11614">
    <property type="entry name" value="PHOSPHOLIPASE-RELATED"/>
    <property type="match status" value="1"/>
</dbReference>
<dbReference type="OrthoDB" id="10249433at2759"/>
<dbReference type="EMBL" id="CP031390">
    <property type="protein sequence ID" value="QPH17256.1"/>
    <property type="molecule type" value="Genomic_DNA"/>
</dbReference>